<dbReference type="PIRSF" id="PIRSF000137">
    <property type="entry name" value="Alcohol_oxidase"/>
    <property type="match status" value="1"/>
</dbReference>
<comment type="caution">
    <text evidence="6">The sequence shown here is derived from an EMBL/GenBank/DDBJ whole genome shotgun (WGS) entry which is preliminary data.</text>
</comment>
<evidence type="ECO:0000259" key="4">
    <source>
        <dbReference type="PROSITE" id="PS00623"/>
    </source>
</evidence>
<dbReference type="PANTHER" id="PTHR11552">
    <property type="entry name" value="GLUCOSE-METHANOL-CHOLINE GMC OXIDOREDUCTASE"/>
    <property type="match status" value="1"/>
</dbReference>
<dbReference type="PANTHER" id="PTHR11552:SF115">
    <property type="entry name" value="DEHYDROGENASE XPTC-RELATED"/>
    <property type="match status" value="1"/>
</dbReference>
<dbReference type="InterPro" id="IPR036188">
    <property type="entry name" value="FAD/NAD-bd_sf"/>
</dbReference>
<feature type="domain" description="Glucose-methanol-choline oxidoreductase N-terminal" evidence="5">
    <location>
        <begin position="319"/>
        <end position="333"/>
    </location>
</feature>
<evidence type="ECO:0000259" key="5">
    <source>
        <dbReference type="PROSITE" id="PS00624"/>
    </source>
</evidence>
<feature type="chain" id="PRO_5045360441" description="Glucose-methanol-choline oxidoreductase N-terminal domain-containing protein" evidence="3">
    <location>
        <begin position="22"/>
        <end position="669"/>
    </location>
</feature>
<evidence type="ECO:0000256" key="3">
    <source>
        <dbReference type="SAM" id="SignalP"/>
    </source>
</evidence>
<keyword evidence="2" id="KW-0285">Flavoprotein</keyword>
<organism evidence="6 7">
    <name type="scientific">Diaporthe vaccinii</name>
    <dbReference type="NCBI Taxonomy" id="105482"/>
    <lineage>
        <taxon>Eukaryota</taxon>
        <taxon>Fungi</taxon>
        <taxon>Dikarya</taxon>
        <taxon>Ascomycota</taxon>
        <taxon>Pezizomycotina</taxon>
        <taxon>Sordariomycetes</taxon>
        <taxon>Sordariomycetidae</taxon>
        <taxon>Diaporthales</taxon>
        <taxon>Diaporthaceae</taxon>
        <taxon>Diaporthe</taxon>
        <taxon>Diaporthe eres species complex</taxon>
    </lineage>
</organism>
<dbReference type="Proteomes" id="UP001600888">
    <property type="component" value="Unassembled WGS sequence"/>
</dbReference>
<dbReference type="PROSITE" id="PS00623">
    <property type="entry name" value="GMC_OXRED_1"/>
    <property type="match status" value="1"/>
</dbReference>
<dbReference type="Pfam" id="PF05199">
    <property type="entry name" value="GMC_oxred_C"/>
    <property type="match status" value="1"/>
</dbReference>
<feature type="domain" description="Glucose-methanol-choline oxidoreductase N-terminal" evidence="4">
    <location>
        <begin position="114"/>
        <end position="137"/>
    </location>
</feature>
<comment type="similarity">
    <text evidence="1 2">Belongs to the GMC oxidoreductase family.</text>
</comment>
<proteinExistence type="inferred from homology"/>
<protein>
    <recommendedName>
        <fullName evidence="4 5">Glucose-methanol-choline oxidoreductase N-terminal domain-containing protein</fullName>
    </recommendedName>
</protein>
<name>A0ABR4DZV2_9PEZI</name>
<dbReference type="Gene3D" id="3.50.50.60">
    <property type="entry name" value="FAD/NAD(P)-binding domain"/>
    <property type="match status" value="1"/>
</dbReference>
<keyword evidence="2" id="KW-0274">FAD</keyword>
<keyword evidence="3" id="KW-0732">Signal</keyword>
<gene>
    <name evidence="6" type="ORF">FJTKL_01662</name>
</gene>
<evidence type="ECO:0000256" key="1">
    <source>
        <dbReference type="ARBA" id="ARBA00010790"/>
    </source>
</evidence>
<dbReference type="Pfam" id="PF00732">
    <property type="entry name" value="GMC_oxred_N"/>
    <property type="match status" value="1"/>
</dbReference>
<sequence length="669" mass="72706">MLPRLWALVVALASSFHLSSCLHIPPNAIKESLRCHYDYIVVGGGASGLVVANRLSEDPNVTVLVLEAGTLDTGGAKVTIPAEIGDTLWTDYDWQLKTVPQEFLNNRNVALNQGKVVGGGTILNGMVWTRGSARDYDAWGDLNDVEGRENQHYWRWEDLLPYFEKSENFSADVDAEVQSKFNIRPNADIHGDEGPLSVAYPRYFYDQSANFLDGMAEMGLPMLSEPNEGTCVGAMINPSSMSAQNQSRCDSRTAYLDPVVDRLNLHVATEQMVTQVLLEEMDNPGAGRLQKAVGVEFSHSRSSPIANVTCSREVIMAAGAIFSPTILQLSGIGPGEVLKSLDIPVRVDLPGVGANLQDHGMLHPMYSYTNTSLVTAKSIEANNESRAAALDEYEAYRTGPLTAPLISTIAFPAMRHFADDWVELIDAADRRDIDKTLPPGTPASVRAGYLAQREYQIPLLRNPTEGAVEILADSIGTLSVAMQRPLSRGTVRPASRDIFDSPPLVDPRYCSEPFDCLVLARALLFNCALVRTRAMAELQPVAQEPYFCPDDLVPGGGANKNNSNTAEQRNVTDARMLELARRFLATEFHPSGSTAMLPFDLGGVVDTELRVYGTEGLRVVDAGVMPMVLGAHLQAAVYAIAERAADVISGRDVDGDVELDCVGPCRPAR</sequence>
<dbReference type="SUPFAM" id="SSF51905">
    <property type="entry name" value="FAD/NAD(P)-binding domain"/>
    <property type="match status" value="1"/>
</dbReference>
<evidence type="ECO:0000313" key="6">
    <source>
        <dbReference type="EMBL" id="KAL2275714.1"/>
    </source>
</evidence>
<keyword evidence="7" id="KW-1185">Reference proteome</keyword>
<dbReference type="InterPro" id="IPR000172">
    <property type="entry name" value="GMC_OxRdtase_N"/>
</dbReference>
<evidence type="ECO:0000256" key="2">
    <source>
        <dbReference type="RuleBase" id="RU003968"/>
    </source>
</evidence>
<dbReference type="EMBL" id="JBAWTH010000128">
    <property type="protein sequence ID" value="KAL2275714.1"/>
    <property type="molecule type" value="Genomic_DNA"/>
</dbReference>
<accession>A0ABR4DZV2</accession>
<reference evidence="6 7" key="1">
    <citation type="submission" date="2024-03" db="EMBL/GenBank/DDBJ databases">
        <title>A high-quality draft genome sequence of Diaporthe vaccinii, a causative agent of upright dieback and viscid rot disease in cranberry plants.</title>
        <authorList>
            <person name="Sarrasin M."/>
            <person name="Lang B.F."/>
            <person name="Burger G."/>
        </authorList>
    </citation>
    <scope>NUCLEOTIDE SEQUENCE [LARGE SCALE GENOMIC DNA]</scope>
    <source>
        <strain evidence="6 7">IS7</strain>
    </source>
</reference>
<dbReference type="PROSITE" id="PS00624">
    <property type="entry name" value="GMC_OXRED_2"/>
    <property type="match status" value="1"/>
</dbReference>
<dbReference type="SUPFAM" id="SSF54373">
    <property type="entry name" value="FAD-linked reductases, C-terminal domain"/>
    <property type="match status" value="1"/>
</dbReference>
<dbReference type="Gene3D" id="3.30.560.10">
    <property type="entry name" value="Glucose Oxidase, domain 3"/>
    <property type="match status" value="1"/>
</dbReference>
<dbReference type="InterPro" id="IPR012132">
    <property type="entry name" value="GMC_OxRdtase"/>
</dbReference>
<evidence type="ECO:0000313" key="7">
    <source>
        <dbReference type="Proteomes" id="UP001600888"/>
    </source>
</evidence>
<dbReference type="InterPro" id="IPR007867">
    <property type="entry name" value="GMC_OxRtase_C"/>
</dbReference>
<feature type="signal peptide" evidence="3">
    <location>
        <begin position="1"/>
        <end position="21"/>
    </location>
</feature>